<evidence type="ECO:0000313" key="7">
    <source>
        <dbReference type="Proteomes" id="UP000295293"/>
    </source>
</evidence>
<dbReference type="NCBIfam" id="TIGR02937">
    <property type="entry name" value="sigma70-ECF"/>
    <property type="match status" value="1"/>
</dbReference>
<name>A0A4R6ZAT1_9GAMM</name>
<dbReference type="InterPro" id="IPR053812">
    <property type="entry name" value="HTH_Sigma70_ECF-like"/>
</dbReference>
<dbReference type="RefSeq" id="WP_166653824.1">
    <property type="nucleotide sequence ID" value="NZ_SNZH01000001.1"/>
</dbReference>
<dbReference type="InterPro" id="IPR039425">
    <property type="entry name" value="RNA_pol_sigma-70-like"/>
</dbReference>
<proteinExistence type="inferred from homology"/>
<dbReference type="InterPro" id="IPR013324">
    <property type="entry name" value="RNA_pol_sigma_r3/r4-like"/>
</dbReference>
<dbReference type="SUPFAM" id="SSF88659">
    <property type="entry name" value="Sigma3 and sigma4 domains of RNA polymerase sigma factors"/>
    <property type="match status" value="1"/>
</dbReference>
<evidence type="ECO:0000256" key="2">
    <source>
        <dbReference type="ARBA" id="ARBA00023015"/>
    </source>
</evidence>
<dbReference type="NCBIfam" id="TIGR02999">
    <property type="entry name" value="Sig-70_X6"/>
    <property type="match status" value="1"/>
</dbReference>
<dbReference type="EMBL" id="SNZH01000001">
    <property type="protein sequence ID" value="TDR48864.1"/>
    <property type="molecule type" value="Genomic_DNA"/>
</dbReference>
<evidence type="ECO:0000259" key="5">
    <source>
        <dbReference type="Pfam" id="PF07638"/>
    </source>
</evidence>
<comment type="similarity">
    <text evidence="1">Belongs to the sigma-70 factor family. ECF subfamily.</text>
</comment>
<dbReference type="GO" id="GO:0006352">
    <property type="term" value="P:DNA-templated transcription initiation"/>
    <property type="evidence" value="ECO:0007669"/>
    <property type="project" value="InterPro"/>
</dbReference>
<dbReference type="Proteomes" id="UP000295293">
    <property type="component" value="Unassembled WGS sequence"/>
</dbReference>
<keyword evidence="4" id="KW-0804">Transcription</keyword>
<dbReference type="InterPro" id="IPR011517">
    <property type="entry name" value="RNA_pol_sigma70_ECF-like"/>
</dbReference>
<keyword evidence="7" id="KW-1185">Reference proteome</keyword>
<dbReference type="AlphaFoldDB" id="A0A4R6ZAT1"/>
<dbReference type="InterPro" id="IPR014284">
    <property type="entry name" value="RNA_pol_sigma-70_dom"/>
</dbReference>
<dbReference type="Pfam" id="PF07638">
    <property type="entry name" value="Sigma70_ECF"/>
    <property type="match status" value="1"/>
</dbReference>
<dbReference type="InterPro" id="IPR036388">
    <property type="entry name" value="WH-like_DNA-bd_sf"/>
</dbReference>
<keyword evidence="3" id="KW-0731">Sigma factor</keyword>
<sequence length="189" mass="21218">MSNDPPITELLARWRAGHRDADDALMRAVYPVLRELAQARLRKGAATPTLQATELANEAYARLHLARHTDWQSRAHFFAISAKIIRGLAVDHLRARGSEKRGGDQVLLPLELAHEQPGDEAAAFDVLGVDEALTELEKEDPLLAQIVELKFFSGLDTDEIAETCGISRSSVVRRWRYARAWLADWLKSR</sequence>
<comment type="caution">
    <text evidence="6">The sequence shown here is derived from an EMBL/GenBank/DDBJ whole genome shotgun (WGS) entry which is preliminary data.</text>
</comment>
<organism evidence="6 7">
    <name type="scientific">Tahibacter aquaticus</name>
    <dbReference type="NCBI Taxonomy" id="520092"/>
    <lineage>
        <taxon>Bacteria</taxon>
        <taxon>Pseudomonadati</taxon>
        <taxon>Pseudomonadota</taxon>
        <taxon>Gammaproteobacteria</taxon>
        <taxon>Lysobacterales</taxon>
        <taxon>Rhodanobacteraceae</taxon>
        <taxon>Tahibacter</taxon>
    </lineage>
</organism>
<evidence type="ECO:0000256" key="3">
    <source>
        <dbReference type="ARBA" id="ARBA00023082"/>
    </source>
</evidence>
<dbReference type="Gene3D" id="1.10.10.10">
    <property type="entry name" value="Winged helix-like DNA-binding domain superfamily/Winged helix DNA-binding domain"/>
    <property type="match status" value="1"/>
</dbReference>
<protein>
    <submittedName>
        <fullName evidence="6">RNA polymerase sigma factor (TIGR02999 family)</fullName>
    </submittedName>
</protein>
<accession>A0A4R6ZAT1</accession>
<reference evidence="6 7" key="1">
    <citation type="submission" date="2019-03" db="EMBL/GenBank/DDBJ databases">
        <title>Genomic Encyclopedia of Type Strains, Phase IV (KMG-IV): sequencing the most valuable type-strain genomes for metagenomic binning, comparative biology and taxonomic classification.</title>
        <authorList>
            <person name="Goeker M."/>
        </authorList>
    </citation>
    <scope>NUCLEOTIDE SEQUENCE [LARGE SCALE GENOMIC DNA]</scope>
    <source>
        <strain evidence="6 7">DSM 21667</strain>
    </source>
</reference>
<keyword evidence="2" id="KW-0805">Transcription regulation</keyword>
<evidence type="ECO:0000256" key="4">
    <source>
        <dbReference type="ARBA" id="ARBA00023163"/>
    </source>
</evidence>
<gene>
    <name evidence="6" type="ORF">DFR29_101488</name>
</gene>
<dbReference type="PANTHER" id="PTHR43133:SF39">
    <property type="entry name" value="SIMILAR TO RNA POLYMERASE SIGMA-E FACTOR"/>
    <property type="match status" value="1"/>
</dbReference>
<dbReference type="InterPro" id="IPR013325">
    <property type="entry name" value="RNA_pol_sigma_r2"/>
</dbReference>
<dbReference type="GO" id="GO:0016987">
    <property type="term" value="F:sigma factor activity"/>
    <property type="evidence" value="ECO:0007669"/>
    <property type="project" value="UniProtKB-KW"/>
</dbReference>
<dbReference type="PANTHER" id="PTHR43133">
    <property type="entry name" value="RNA POLYMERASE ECF-TYPE SIGMA FACTO"/>
    <property type="match status" value="1"/>
</dbReference>
<dbReference type="SUPFAM" id="SSF88946">
    <property type="entry name" value="Sigma2 domain of RNA polymerase sigma factors"/>
    <property type="match status" value="1"/>
</dbReference>
<dbReference type="Gene3D" id="1.10.1740.10">
    <property type="match status" value="1"/>
</dbReference>
<evidence type="ECO:0000313" key="6">
    <source>
        <dbReference type="EMBL" id="TDR48864.1"/>
    </source>
</evidence>
<evidence type="ECO:0000256" key="1">
    <source>
        <dbReference type="ARBA" id="ARBA00010641"/>
    </source>
</evidence>
<feature type="domain" description="RNA polymerase sigma-70 ECF-like HTH" evidence="5">
    <location>
        <begin position="7"/>
        <end position="186"/>
    </location>
</feature>